<dbReference type="InterPro" id="IPR001173">
    <property type="entry name" value="Glyco_trans_2-like"/>
</dbReference>
<evidence type="ECO:0000313" key="8">
    <source>
        <dbReference type="Proteomes" id="UP000198405"/>
    </source>
</evidence>
<dbReference type="OrthoDB" id="9759709at2"/>
<reference evidence="8" key="1">
    <citation type="submission" date="2017-06" db="EMBL/GenBank/DDBJ databases">
        <authorList>
            <person name="Varghese N."/>
            <person name="Submissions S."/>
        </authorList>
    </citation>
    <scope>NUCLEOTIDE SEQUENCE [LARGE SCALE GENOMIC DNA]</scope>
    <source>
        <strain evidence="8">DSM 15668</strain>
    </source>
</reference>
<dbReference type="RefSeq" id="WP_089323655.1">
    <property type="nucleotide sequence ID" value="NZ_FZOB01000015.1"/>
</dbReference>
<feature type="domain" description="Glycosyltransferase 2-like" evidence="6">
    <location>
        <begin position="30"/>
        <end position="160"/>
    </location>
</feature>
<dbReference type="GO" id="GO:0016757">
    <property type="term" value="F:glycosyltransferase activity"/>
    <property type="evidence" value="ECO:0007669"/>
    <property type="project" value="UniProtKB-KW"/>
</dbReference>
<dbReference type="SUPFAM" id="SSF53448">
    <property type="entry name" value="Nucleotide-diphospho-sugar transferases"/>
    <property type="match status" value="1"/>
</dbReference>
<evidence type="ECO:0000256" key="5">
    <source>
        <dbReference type="ARBA" id="ARBA00022842"/>
    </source>
</evidence>
<protein>
    <submittedName>
        <fullName evidence="7">Glucosylglycerate synthase</fullName>
    </submittedName>
</protein>
<evidence type="ECO:0000256" key="2">
    <source>
        <dbReference type="ARBA" id="ARBA00006739"/>
    </source>
</evidence>
<name>A0A239A6S5_9BACT</name>
<dbReference type="PANTHER" id="PTHR48090:SF10">
    <property type="entry name" value="GLUCOSYL-3-PHOSPHOGLYCERATE SYNTHASE"/>
    <property type="match status" value="1"/>
</dbReference>
<sequence length="420" mass="48047">MIKIFKRFSTALREPVRREIEKIVKADIMVGIPSYNNSDSIKHVVETVAKGLHLYYPDFRSIIFVSDGGSTDDTREIAWEAEIPSKNITKLVSIYRGVPGKGSALRAIFEASKFLKVKATALFDADLRSIKPEWVKSVLSPVFKGYDFVAPDYKRFKFDGTITNTIAYNLVRALYGYRIRQPIGGDFGLSYNLIHSYLDDEVWETPVAKFGVDSWMTIFAIVNGFKICQTRLGAKIHDEKDPAADLSDMFRQVVGTIFMLMEDYQEYWKKVKGSVPVPTFGEEIDEEPPPFEIDVEALIDYFRLGFKNFAGVWKNILEPEDFKVVESLLTAQSDSFNLPTDSWVRIVYRFAAAFHKTPRQKFKLLNMMIPLYNARVATIVCNLKDKDDAAAENYFEKQAKRFEDLKPYLIKVWEKGGKSG</sequence>
<dbReference type="InterPro" id="IPR050256">
    <property type="entry name" value="Glycosyltransferase_2"/>
</dbReference>
<gene>
    <name evidence="7" type="ORF">SAMN06265340_11536</name>
</gene>
<dbReference type="Pfam" id="PF00535">
    <property type="entry name" value="Glycos_transf_2"/>
    <property type="match status" value="1"/>
</dbReference>
<keyword evidence="4" id="KW-0808">Transferase</keyword>
<keyword evidence="8" id="KW-1185">Reference proteome</keyword>
<evidence type="ECO:0000256" key="3">
    <source>
        <dbReference type="ARBA" id="ARBA00022676"/>
    </source>
</evidence>
<proteinExistence type="inferred from homology"/>
<dbReference type="InterPro" id="IPR029044">
    <property type="entry name" value="Nucleotide-diphossugar_trans"/>
</dbReference>
<dbReference type="EMBL" id="FZOB01000015">
    <property type="protein sequence ID" value="SNR90798.1"/>
    <property type="molecule type" value="Genomic_DNA"/>
</dbReference>
<evidence type="ECO:0000259" key="6">
    <source>
        <dbReference type="Pfam" id="PF00535"/>
    </source>
</evidence>
<evidence type="ECO:0000313" key="7">
    <source>
        <dbReference type="EMBL" id="SNR90798.1"/>
    </source>
</evidence>
<evidence type="ECO:0000256" key="1">
    <source>
        <dbReference type="ARBA" id="ARBA00001946"/>
    </source>
</evidence>
<evidence type="ECO:0000256" key="4">
    <source>
        <dbReference type="ARBA" id="ARBA00022679"/>
    </source>
</evidence>
<dbReference type="Gene3D" id="3.90.550.10">
    <property type="entry name" value="Spore Coat Polysaccharide Biosynthesis Protein SpsA, Chain A"/>
    <property type="match status" value="1"/>
</dbReference>
<organism evidence="7 8">
    <name type="scientific">Desulfurobacterium atlanticum</name>
    <dbReference type="NCBI Taxonomy" id="240169"/>
    <lineage>
        <taxon>Bacteria</taxon>
        <taxon>Pseudomonadati</taxon>
        <taxon>Aquificota</taxon>
        <taxon>Aquificia</taxon>
        <taxon>Desulfurobacteriales</taxon>
        <taxon>Desulfurobacteriaceae</taxon>
        <taxon>Desulfurobacterium</taxon>
    </lineage>
</organism>
<dbReference type="AlphaFoldDB" id="A0A239A6S5"/>
<accession>A0A239A6S5</accession>
<comment type="cofactor">
    <cofactor evidence="1">
        <name>Mg(2+)</name>
        <dbReference type="ChEBI" id="CHEBI:18420"/>
    </cofactor>
</comment>
<comment type="similarity">
    <text evidence="2">Belongs to the glycosyltransferase 2 family.</text>
</comment>
<keyword evidence="5" id="KW-0460">Magnesium</keyword>
<keyword evidence="3" id="KW-0328">Glycosyltransferase</keyword>
<dbReference type="PANTHER" id="PTHR48090">
    <property type="entry name" value="UNDECAPRENYL-PHOSPHATE 4-DEOXY-4-FORMAMIDO-L-ARABINOSE TRANSFERASE-RELATED"/>
    <property type="match status" value="1"/>
</dbReference>
<dbReference type="Proteomes" id="UP000198405">
    <property type="component" value="Unassembled WGS sequence"/>
</dbReference>